<evidence type="ECO:0000313" key="1">
    <source>
        <dbReference type="EMBL" id="KAF9744038.1"/>
    </source>
</evidence>
<name>A0A8H7N1Z6_BIOOC</name>
<comment type="caution">
    <text evidence="1">The sequence shown here is derived from an EMBL/GenBank/DDBJ whole genome shotgun (WGS) entry which is preliminary data.</text>
</comment>
<dbReference type="AlphaFoldDB" id="A0A8H7N1Z6"/>
<dbReference type="EMBL" id="JADCTT010000015">
    <property type="protein sequence ID" value="KAF9744038.1"/>
    <property type="molecule type" value="Genomic_DNA"/>
</dbReference>
<reference evidence="1" key="1">
    <citation type="submission" date="2020-10" db="EMBL/GenBank/DDBJ databases">
        <title>High-Quality Genome Resource of Clonostachys rosea strain S41 by Oxford Nanopore Long-Read Sequencing.</title>
        <authorList>
            <person name="Wang H."/>
        </authorList>
    </citation>
    <scope>NUCLEOTIDE SEQUENCE</scope>
    <source>
        <strain evidence="1">S41</strain>
    </source>
</reference>
<dbReference type="Proteomes" id="UP000616885">
    <property type="component" value="Unassembled WGS sequence"/>
</dbReference>
<sequence>MERVRKTYFNSLANSKAQVTKTLDELPVSSAHPFSPERTLLCRTNDGMDEIDMSSYPEEFFFNTVDLGEMGEILLRRIAGFGNHLAVFEYFQIMQAPDSTSKVPIASGQIAILAVSERTPTYYDFCFADSSCNTCCWTARNTFSGISHSGDIVNGQDLLDYVRIDSSSLTEREICVFISGYQSTKITEFLGASPALMVADHVDKILYIIPVPLDAATIEDATIRCPLVIKRGEDSLIRSILPKAATDRDMMCSTSRLESPCFLEAIQSTDFTISAPYTTAPGFIGSEDLSRITDHKHALLVTNAVTVPSFINTKETQVIRFGTNLEFKLPNQDLTKETQPSAVVLPCIFGSQLQGPIILATGRVPLNIPFTDEAAVQDYYHHLDNVVVIVDDRMTDNARNLASSYRINALFILQLTIDSEPKNPDEVLILLDSANINALTAPAGPKSLVLVQILNKFYFYRGMANRAHLNTTQLTFGFKVTSIIESEVKPQELQKLFDELPIEKINDTKEDLAAACPQLQALLNQKDLQELSMSLVKSFSTKLSNAIAPLRNAYIHFFKDEYQATDPESVKKENTLLGELRITTKHMQRDLEPVISSFANMMSSKRTSKRTHDLKWLVRQAQIKSNIESLKLMTCETLAGYLEEHAMDMGVMLLNIETNSYCRLLVNLDSAAIDASLCCDLDSRVLHLEGLDAGIILEQSQSDHNGRLRSQAGPTHPILAVPYLGQDKGIGSMLAWVC</sequence>
<organism evidence="1 2">
    <name type="scientific">Bionectria ochroleuca</name>
    <name type="common">Gliocladium roseum</name>
    <dbReference type="NCBI Taxonomy" id="29856"/>
    <lineage>
        <taxon>Eukaryota</taxon>
        <taxon>Fungi</taxon>
        <taxon>Dikarya</taxon>
        <taxon>Ascomycota</taxon>
        <taxon>Pezizomycotina</taxon>
        <taxon>Sordariomycetes</taxon>
        <taxon>Hypocreomycetidae</taxon>
        <taxon>Hypocreales</taxon>
        <taxon>Bionectriaceae</taxon>
        <taxon>Clonostachys</taxon>
    </lineage>
</organism>
<proteinExistence type="predicted"/>
<evidence type="ECO:0000313" key="2">
    <source>
        <dbReference type="Proteomes" id="UP000616885"/>
    </source>
</evidence>
<gene>
    <name evidence="1" type="ORF">IM811_005618</name>
</gene>
<accession>A0A8H7N1Z6</accession>
<protein>
    <submittedName>
        <fullName evidence="1">Uncharacterized protein</fullName>
    </submittedName>
</protein>